<dbReference type="RefSeq" id="WP_058440557.1">
    <property type="nucleotide sequence ID" value="NZ_CAAAHU010000015.1"/>
</dbReference>
<dbReference type="SMART" id="SM00317">
    <property type="entry name" value="SET"/>
    <property type="match status" value="1"/>
</dbReference>
<reference evidence="3 4" key="1">
    <citation type="submission" date="2015-11" db="EMBL/GenBank/DDBJ databases">
        <title>Genomic analysis of 38 Legionella species identifies large and diverse effector repertoires.</title>
        <authorList>
            <person name="Burstein D."/>
            <person name="Amaro F."/>
            <person name="Zusman T."/>
            <person name="Lifshitz Z."/>
            <person name="Cohen O."/>
            <person name="Gilbert J.A."/>
            <person name="Pupko T."/>
            <person name="Shuman H.A."/>
            <person name="Segal G."/>
        </authorList>
    </citation>
    <scope>NUCLEOTIDE SEQUENCE [LARGE SCALE GENOMIC DNA]</scope>
    <source>
        <strain evidence="3 4">ATCC 43878</strain>
    </source>
</reference>
<dbReference type="SUPFAM" id="SSF82199">
    <property type="entry name" value="SET domain"/>
    <property type="match status" value="1"/>
</dbReference>
<sequence length="382" mass="43282">MVKVTLTNQNTQSPFKKVILDVASGTFVAEGCPETDIKQLANINFHHPLLVHPILKSENTIYRYCYDDTESFLKIARYIYATLLQVSNPKDCQFIITPSPKFLSLKATYKIPFSIDCHKPAKKSITVTQVNGIISQSSREEFNFFDKLIVDTTLSLKNLPSMVDGDELFSYSPIGYSILNKPDPFVICEVRNINQFIGFGVYARKDIKRGTHVCLYQGVKKSNSKSKRYYFIPKFDILGLGIDAQHYGNIGRFVNHAPSPSRAKQSDSLLLSNLIGERHTIYGLEIIVFSAIRDIVKGEQLLVDYGAAYFENVDEYRFAANGSLFDPKGKPLKEKHHAKLMMWRVMAKNGVTLAAYRLLKRPILALSFALIGFLLLYSTQFF</sequence>
<keyword evidence="1" id="KW-1133">Transmembrane helix</keyword>
<dbReference type="AlphaFoldDB" id="A0A0W0STI1"/>
<keyword evidence="1" id="KW-0472">Membrane</keyword>
<keyword evidence="4" id="KW-1185">Reference proteome</keyword>
<dbReference type="OrthoDB" id="5652580at2"/>
<feature type="domain" description="SET" evidence="2">
    <location>
        <begin position="183"/>
        <end position="306"/>
    </location>
</feature>
<proteinExistence type="predicted"/>
<protein>
    <submittedName>
        <fullName evidence="3">SET domain protein</fullName>
    </submittedName>
</protein>
<dbReference type="InterPro" id="IPR046341">
    <property type="entry name" value="SET_dom_sf"/>
</dbReference>
<dbReference type="Gene3D" id="2.170.270.10">
    <property type="entry name" value="SET domain"/>
    <property type="match status" value="1"/>
</dbReference>
<organism evidence="3 4">
    <name type="scientific">Legionella brunensis</name>
    <dbReference type="NCBI Taxonomy" id="29422"/>
    <lineage>
        <taxon>Bacteria</taxon>
        <taxon>Pseudomonadati</taxon>
        <taxon>Pseudomonadota</taxon>
        <taxon>Gammaproteobacteria</taxon>
        <taxon>Legionellales</taxon>
        <taxon>Legionellaceae</taxon>
        <taxon>Legionella</taxon>
    </lineage>
</organism>
<dbReference type="Proteomes" id="UP000054742">
    <property type="component" value="Unassembled WGS sequence"/>
</dbReference>
<feature type="transmembrane region" description="Helical" evidence="1">
    <location>
        <begin position="363"/>
        <end position="381"/>
    </location>
</feature>
<evidence type="ECO:0000256" key="1">
    <source>
        <dbReference type="SAM" id="Phobius"/>
    </source>
</evidence>
<name>A0A0W0STI1_9GAMM</name>
<dbReference type="EMBL" id="LNXV01000004">
    <property type="protein sequence ID" value="KTC86509.1"/>
    <property type="molecule type" value="Genomic_DNA"/>
</dbReference>
<evidence type="ECO:0000259" key="2">
    <source>
        <dbReference type="PROSITE" id="PS50280"/>
    </source>
</evidence>
<dbReference type="InterPro" id="IPR001214">
    <property type="entry name" value="SET_dom"/>
</dbReference>
<dbReference type="Pfam" id="PF00856">
    <property type="entry name" value="SET"/>
    <property type="match status" value="1"/>
</dbReference>
<comment type="caution">
    <text evidence="3">The sequence shown here is derived from an EMBL/GenBank/DDBJ whole genome shotgun (WGS) entry which is preliminary data.</text>
</comment>
<keyword evidence="1" id="KW-0812">Transmembrane</keyword>
<accession>A0A0W0STI1</accession>
<dbReference type="PATRIC" id="fig|29422.6.peg.470"/>
<dbReference type="STRING" id="29422.Lbru_0450"/>
<evidence type="ECO:0000313" key="4">
    <source>
        <dbReference type="Proteomes" id="UP000054742"/>
    </source>
</evidence>
<evidence type="ECO:0000313" key="3">
    <source>
        <dbReference type="EMBL" id="KTC86509.1"/>
    </source>
</evidence>
<dbReference type="PROSITE" id="PS50280">
    <property type="entry name" value="SET"/>
    <property type="match status" value="1"/>
</dbReference>
<gene>
    <name evidence="3" type="ORF">Lbru_0450</name>
</gene>